<dbReference type="OrthoDB" id="9777975at2"/>
<sequence>MNRERIIQSSMQKTSSYLILIFSILLSSCSKKLTSLTDLSEAEKETVYQILKNVSYDSDAEQVMDIYLSQKAKSFGKRNYTVVFLHGGGYYFSDKSQEERYIEPYLRKGLNVINLNYRLKRGISLAMGDLTTALNFLKANNADYGLNLDNVIVTGFSAGAHIATNVGLAQNNPEYSNRLDKGITITSIINFSGPVDGLDVVERIFTEHENEQFKAVGKALFPSEGYESRENIARYEPITYFDQNDPPVYLWQGGLDDQIPPVTFERFVPLMRKDKDLRIFIPDGKHSPNQKEFEKAYIDLFKFLDDL</sequence>
<reference evidence="3 4" key="1">
    <citation type="submission" date="2018-09" db="EMBL/GenBank/DDBJ databases">
        <authorList>
            <person name="Wang X."/>
            <person name="Du Z."/>
        </authorList>
    </citation>
    <scope>NUCLEOTIDE SEQUENCE [LARGE SCALE GENOMIC DNA]</scope>
    <source>
        <strain evidence="3 4">N3</strain>
    </source>
</reference>
<evidence type="ECO:0000256" key="1">
    <source>
        <dbReference type="ARBA" id="ARBA00022801"/>
    </source>
</evidence>
<keyword evidence="1 3" id="KW-0378">Hydrolase</keyword>
<protein>
    <submittedName>
        <fullName evidence="3">Alpha/beta hydrolase</fullName>
    </submittedName>
</protein>
<dbReference type="RefSeq" id="WP_119475764.1">
    <property type="nucleotide sequence ID" value="NZ_QXML01000001.1"/>
</dbReference>
<comment type="caution">
    <text evidence="3">The sequence shown here is derived from an EMBL/GenBank/DDBJ whole genome shotgun (WGS) entry which is preliminary data.</text>
</comment>
<dbReference type="AlphaFoldDB" id="A0A418PW34"/>
<dbReference type="PANTHER" id="PTHR48081">
    <property type="entry name" value="AB HYDROLASE SUPERFAMILY PROTEIN C4A8.06C"/>
    <property type="match status" value="1"/>
</dbReference>
<gene>
    <name evidence="3" type="ORF">D0X99_00880</name>
</gene>
<organism evidence="3 4">
    <name type="scientific">Algoriphagus lacus</name>
    <dbReference type="NCBI Taxonomy" id="2056311"/>
    <lineage>
        <taxon>Bacteria</taxon>
        <taxon>Pseudomonadati</taxon>
        <taxon>Bacteroidota</taxon>
        <taxon>Cytophagia</taxon>
        <taxon>Cytophagales</taxon>
        <taxon>Cyclobacteriaceae</taxon>
        <taxon>Algoriphagus</taxon>
    </lineage>
</organism>
<proteinExistence type="predicted"/>
<evidence type="ECO:0000313" key="4">
    <source>
        <dbReference type="Proteomes" id="UP000283522"/>
    </source>
</evidence>
<dbReference type="InterPro" id="IPR050300">
    <property type="entry name" value="GDXG_lipolytic_enzyme"/>
</dbReference>
<dbReference type="SUPFAM" id="SSF53474">
    <property type="entry name" value="alpha/beta-Hydrolases"/>
    <property type="match status" value="1"/>
</dbReference>
<dbReference type="InterPro" id="IPR049492">
    <property type="entry name" value="BD-FAE-like_dom"/>
</dbReference>
<dbReference type="GO" id="GO:0016787">
    <property type="term" value="F:hydrolase activity"/>
    <property type="evidence" value="ECO:0007669"/>
    <property type="project" value="UniProtKB-KW"/>
</dbReference>
<name>A0A418PW34_9BACT</name>
<dbReference type="EMBL" id="QXML01000001">
    <property type="protein sequence ID" value="RIW18285.1"/>
    <property type="molecule type" value="Genomic_DNA"/>
</dbReference>
<accession>A0A418PW34</accession>
<dbReference type="Proteomes" id="UP000283522">
    <property type="component" value="Unassembled WGS sequence"/>
</dbReference>
<feature type="domain" description="BD-FAE-like" evidence="2">
    <location>
        <begin position="64"/>
        <end position="261"/>
    </location>
</feature>
<dbReference type="InterPro" id="IPR029058">
    <property type="entry name" value="AB_hydrolase_fold"/>
</dbReference>
<dbReference type="Pfam" id="PF20434">
    <property type="entry name" value="BD-FAE"/>
    <property type="match status" value="1"/>
</dbReference>
<evidence type="ECO:0000259" key="2">
    <source>
        <dbReference type="Pfam" id="PF20434"/>
    </source>
</evidence>
<evidence type="ECO:0000313" key="3">
    <source>
        <dbReference type="EMBL" id="RIW18285.1"/>
    </source>
</evidence>
<keyword evidence="4" id="KW-1185">Reference proteome</keyword>
<dbReference type="PANTHER" id="PTHR48081:SF13">
    <property type="entry name" value="ALPHA_BETA HYDROLASE"/>
    <property type="match status" value="1"/>
</dbReference>
<dbReference type="PROSITE" id="PS51257">
    <property type="entry name" value="PROKAR_LIPOPROTEIN"/>
    <property type="match status" value="1"/>
</dbReference>
<dbReference type="Gene3D" id="3.40.50.1820">
    <property type="entry name" value="alpha/beta hydrolase"/>
    <property type="match status" value="1"/>
</dbReference>